<dbReference type="RefSeq" id="WP_078575318.1">
    <property type="nucleotide sequence ID" value="NZ_MPZS01000004.1"/>
</dbReference>
<evidence type="ECO:0000313" key="2">
    <source>
        <dbReference type="Proteomes" id="UP000242224"/>
    </source>
</evidence>
<dbReference type="Gene3D" id="3.20.20.80">
    <property type="entry name" value="Glycosidases"/>
    <property type="match status" value="1"/>
</dbReference>
<gene>
    <name evidence="1" type="ORF">BMG00_17245</name>
</gene>
<dbReference type="EMBL" id="MPZS01000004">
    <property type="protein sequence ID" value="OOY10901.1"/>
    <property type="molecule type" value="Genomic_DNA"/>
</dbReference>
<evidence type="ECO:0000313" key="1">
    <source>
        <dbReference type="EMBL" id="OOY10901.1"/>
    </source>
</evidence>
<organism evidence="1 2">
    <name type="scientific">Thioclava marina</name>
    <dbReference type="NCBI Taxonomy" id="1915077"/>
    <lineage>
        <taxon>Bacteria</taxon>
        <taxon>Pseudomonadati</taxon>
        <taxon>Pseudomonadota</taxon>
        <taxon>Alphaproteobacteria</taxon>
        <taxon>Rhodobacterales</taxon>
        <taxon>Paracoccaceae</taxon>
        <taxon>Thioclava</taxon>
    </lineage>
</organism>
<protein>
    <recommendedName>
        <fullName evidence="3">Glycoside hydrolase family 5 domain-containing protein</fullName>
    </recommendedName>
</protein>
<comment type="caution">
    <text evidence="1">The sequence shown here is derived from an EMBL/GenBank/DDBJ whole genome shotgun (WGS) entry which is preliminary data.</text>
</comment>
<keyword evidence="2" id="KW-1185">Reference proteome</keyword>
<evidence type="ECO:0008006" key="3">
    <source>
        <dbReference type="Google" id="ProtNLM"/>
    </source>
</evidence>
<proteinExistence type="predicted"/>
<dbReference type="SUPFAM" id="SSF51445">
    <property type="entry name" value="(Trans)glycosidases"/>
    <property type="match status" value="1"/>
</dbReference>
<reference evidence="1 2" key="1">
    <citation type="submission" date="2016-11" db="EMBL/GenBank/DDBJ databases">
        <title>A multilocus sequence analysis scheme for characterization of bacteria in the genus Thioclava.</title>
        <authorList>
            <person name="Liu Y."/>
            <person name="Shao Z."/>
        </authorList>
    </citation>
    <scope>NUCLEOTIDE SEQUENCE [LARGE SCALE GENOMIC DNA]</scope>
    <source>
        <strain evidence="1 2">11.10-0-13</strain>
    </source>
</reference>
<sequence>MKQTVLAIIIGFLVLGVGMMLAAAAYDRMQARQTRYLYIADALTPQPERADLVRWQPAEVALDRPVTPGDETRIGQALAEAWQAVALAQATGETGLLSVRLSGVAEGRAALAARQAQENDTRMVVLSQSARPVFFHRDGSLFQAEVEMEVARYALADGGLAHLSVTRDRGVATLMNESNGWRLFSYERREAERMAGQGAGWSGEIRGVNYYPAQTPWRAFWPGFDAEVIALDFGRLRDLGATSVRVFLPRDVFAAADGAGEALGDLESLLALARAHHLSVVPTLFDMRGGYGAASWAEDVLVLERVLPVLRASGAIAFVDLKNEPDLDFAAHGEGEVEAWLGAMVQIARRIAPELPLTVGWSRVEEGERLAGQLDVVSYHDYAPLDGAKARLAALQARLGDKPVVITEIGTSSYAMGFGWPGSERKQAQALTARLAALQDSAGVMVWTLYDFPAVDALAVGTKPWVKRQQSAFGLLRADGREKPAAVQLRAAFLRSPKG</sequence>
<dbReference type="InterPro" id="IPR017853">
    <property type="entry name" value="GH"/>
</dbReference>
<accession>A0ABX3MHH3</accession>
<dbReference type="Proteomes" id="UP000242224">
    <property type="component" value="Unassembled WGS sequence"/>
</dbReference>
<name>A0ABX3MHH3_9RHOB</name>